<dbReference type="EMBL" id="DRMN01000131">
    <property type="protein sequence ID" value="HFB54662.1"/>
    <property type="molecule type" value="Genomic_DNA"/>
</dbReference>
<protein>
    <submittedName>
        <fullName evidence="2">Uncharacterized protein</fullName>
    </submittedName>
</protein>
<accession>A0A7C3C0Y1</accession>
<organism evidence="2">
    <name type="scientific">Hellea balneolensis</name>
    <dbReference type="NCBI Taxonomy" id="287478"/>
    <lineage>
        <taxon>Bacteria</taxon>
        <taxon>Pseudomonadati</taxon>
        <taxon>Pseudomonadota</taxon>
        <taxon>Alphaproteobacteria</taxon>
        <taxon>Maricaulales</taxon>
        <taxon>Robiginitomaculaceae</taxon>
        <taxon>Hellea</taxon>
    </lineage>
</organism>
<gene>
    <name evidence="2" type="ORF">ENJ46_01955</name>
</gene>
<name>A0A7C3C0Y1_9PROT</name>
<evidence type="ECO:0000313" key="2">
    <source>
        <dbReference type="EMBL" id="HFB54662.1"/>
    </source>
</evidence>
<comment type="caution">
    <text evidence="2">The sequence shown here is derived from an EMBL/GenBank/DDBJ whole genome shotgun (WGS) entry which is preliminary data.</text>
</comment>
<dbReference type="AlphaFoldDB" id="A0A7C3C0Y1"/>
<feature type="region of interest" description="Disordered" evidence="1">
    <location>
        <begin position="1"/>
        <end position="20"/>
    </location>
</feature>
<sequence>MTPAKKNKDRTSSSTPKKSSTRFLKISKAANTYGERSFDNYAQIRSLAEQIQTGLCAYLDHEQKCVFLVPPQGPFQSNNYGSGAFSVAGKGFLPLEPISFGLAVRVSETGDFMRLVLGCRKEGDKIYMQVDEDHNYAFALPLKKKEINACLEGLFQYLLHWFADRVERYDHGSYGSTDIGFDIQRIEAET</sequence>
<reference evidence="2" key="1">
    <citation type="journal article" date="2020" name="mSystems">
        <title>Genome- and Community-Level Interaction Insights into Carbon Utilization and Element Cycling Functions of Hydrothermarchaeota in Hydrothermal Sediment.</title>
        <authorList>
            <person name="Zhou Z."/>
            <person name="Liu Y."/>
            <person name="Xu W."/>
            <person name="Pan J."/>
            <person name="Luo Z.H."/>
            <person name="Li M."/>
        </authorList>
    </citation>
    <scope>NUCLEOTIDE SEQUENCE [LARGE SCALE GENOMIC DNA]</scope>
    <source>
        <strain evidence="2">HyVt-489</strain>
    </source>
</reference>
<proteinExistence type="predicted"/>
<evidence type="ECO:0000256" key="1">
    <source>
        <dbReference type="SAM" id="MobiDB-lite"/>
    </source>
</evidence>
<dbReference type="Proteomes" id="UP000886042">
    <property type="component" value="Unassembled WGS sequence"/>
</dbReference>